<evidence type="ECO:0000313" key="1">
    <source>
        <dbReference type="EMBL" id="ERT61706.1"/>
    </source>
</evidence>
<dbReference type="STRING" id="1111454.HMPREF1250_2175"/>
<sequence length="154" mass="16354">MNILISSCLLGQQCRYDGVVKTYAAVEALLAHEEIHVIPFCPEQGGGLSTPRPAAERRGERVVTAAAVDVTAAYQRGAAEALKLAIRFRCVAALLKEKSPSCGSGAIYDGTFTRTLRAGDGVTAERLKQAGIPVYGESRAAEIMDLLSSHVFTS</sequence>
<dbReference type="AlphaFoldDB" id="U7UQZ2"/>
<dbReference type="EMBL" id="AWXA01000008">
    <property type="protein sequence ID" value="ERT61706.1"/>
    <property type="molecule type" value="Genomic_DNA"/>
</dbReference>
<evidence type="ECO:0000313" key="2">
    <source>
        <dbReference type="Proteomes" id="UP000017090"/>
    </source>
</evidence>
<dbReference type="RefSeq" id="WP_023052996.1">
    <property type="nucleotide sequence ID" value="NZ_AWXA01000008.1"/>
</dbReference>
<proteinExistence type="predicted"/>
<dbReference type="PANTHER" id="PTHR30087:SF1">
    <property type="entry name" value="HYPOTHETICAL CYTOSOLIC PROTEIN"/>
    <property type="match status" value="1"/>
</dbReference>
<gene>
    <name evidence="1" type="ORF">HMPREF1250_2175</name>
</gene>
<protein>
    <submittedName>
        <fullName evidence="1">PF04463 family protein</fullName>
    </submittedName>
</protein>
<name>U7UQZ2_9FIRM</name>
<dbReference type="InterPro" id="IPR007553">
    <property type="entry name" value="2-thiour_desulf"/>
</dbReference>
<reference evidence="1 2" key="1">
    <citation type="submission" date="2013-09" db="EMBL/GenBank/DDBJ databases">
        <authorList>
            <person name="Durkin A.S."/>
            <person name="Haft D.R."/>
            <person name="McCorrison J."/>
            <person name="Torralba M."/>
            <person name="Gillis M."/>
            <person name="Haft D.H."/>
            <person name="Methe B."/>
            <person name="Sutton G."/>
            <person name="Nelson K.E."/>
        </authorList>
    </citation>
    <scope>NUCLEOTIDE SEQUENCE [LARGE SCALE GENOMIC DNA]</scope>
    <source>
        <strain evidence="1 2">BV3C16-1</strain>
    </source>
</reference>
<dbReference type="Proteomes" id="UP000017090">
    <property type="component" value="Unassembled WGS sequence"/>
</dbReference>
<keyword evidence="2" id="KW-1185">Reference proteome</keyword>
<dbReference type="PANTHER" id="PTHR30087">
    <property type="entry name" value="INNER MEMBRANE PROTEIN"/>
    <property type="match status" value="1"/>
</dbReference>
<dbReference type="Pfam" id="PF04463">
    <property type="entry name" value="2-thiour_desulf"/>
    <property type="match status" value="1"/>
</dbReference>
<dbReference type="OrthoDB" id="9810648at2"/>
<organism evidence="1 2">
    <name type="scientific">Megasphaera vaginalis</name>
    <name type="common">ex Srinivasan et al. 2021</name>
    <dbReference type="NCBI Taxonomy" id="1111454"/>
    <lineage>
        <taxon>Bacteria</taxon>
        <taxon>Bacillati</taxon>
        <taxon>Bacillota</taxon>
        <taxon>Negativicutes</taxon>
        <taxon>Veillonellales</taxon>
        <taxon>Veillonellaceae</taxon>
        <taxon>Megasphaera</taxon>
    </lineage>
</organism>
<comment type="caution">
    <text evidence="1">The sequence shown here is derived from an EMBL/GenBank/DDBJ whole genome shotgun (WGS) entry which is preliminary data.</text>
</comment>
<dbReference type="PATRIC" id="fig|1111454.3.peg.511"/>
<dbReference type="eggNOG" id="COG1683">
    <property type="taxonomic scope" value="Bacteria"/>
</dbReference>
<accession>U7UQZ2</accession>